<dbReference type="EMBL" id="LJRI01000752">
    <property type="protein sequence ID" value="KPY91147.1"/>
    <property type="molecule type" value="Genomic_DNA"/>
</dbReference>
<dbReference type="Pfam" id="PF13181">
    <property type="entry name" value="TPR_8"/>
    <property type="match status" value="1"/>
</dbReference>
<dbReference type="RefSeq" id="WP_057427271.1">
    <property type="nucleotide sequence ID" value="NZ_LJRI01000752.1"/>
</dbReference>
<gene>
    <name evidence="1" type="ORF">ALO94_03774</name>
</gene>
<accession>A0A0Q0HQF7</accession>
<dbReference type="Proteomes" id="UP000050384">
    <property type="component" value="Unassembled WGS sequence"/>
</dbReference>
<protein>
    <submittedName>
        <fullName evidence="1">Uncharacterized protein</fullName>
    </submittedName>
</protein>
<evidence type="ECO:0000313" key="2">
    <source>
        <dbReference type="Proteomes" id="UP000050384"/>
    </source>
</evidence>
<sequence>MRDRQFAFILGAGASVSSGIPTGQQLAQKWLRDLYLRECLDNLTIDQWIDASGLGDGNLKFDNAAEYYPQIFERRFEGDREAGYAELEVAMEGKAPSLGYSLLAEIIQHTRHKVVVTTNFDNLVADALAMHAHRSPLVVAHESLAGFVRPQMRRPLAAKIHRDLYLNPLNDTVGVSTLEQGWKTALKKLFQHFTPIVIGYGGNDGSLMNMLLELEPGDISGRIIWCYRTGSPPPKKAIDVLKKHKGILVEVTGFDQFMLRLAANLVTDFDVAAIAERTAQLGEVRAARYREQATELYESARQGSPADRKTSEVLKESMKPESSWWAWKLKADNEPDNERRKEIYLAGIKNFPESSKLLGSYGLFLELEIKDYDAAEAMYKKALLLAPHDVSSIVKYAWFLADNRGDIEGAHIYFEKARSIDPQDSTSLASYARFIARHLKDIPRASETYQKAIEIDPSDYWARGVYGRFLEDTIGDIASAEKSYKTSAEMRPDNAWALTNYAAFLAKHDINPKEADIYFKKALSITPDDKWLIEQYELFKKRK</sequence>
<reference evidence="1 2" key="1">
    <citation type="submission" date="2015-09" db="EMBL/GenBank/DDBJ databases">
        <title>Genome announcement of multiple Pseudomonas syringae strains.</title>
        <authorList>
            <person name="Thakur S."/>
            <person name="Wang P.W."/>
            <person name="Gong Y."/>
            <person name="Weir B.S."/>
            <person name="Guttman D.S."/>
        </authorList>
    </citation>
    <scope>NUCLEOTIDE SEQUENCE [LARGE SCALE GENOMIC DNA]</scope>
    <source>
        <strain evidence="1 2">ICMP16929</strain>
    </source>
</reference>
<dbReference type="InterPro" id="IPR029035">
    <property type="entry name" value="DHS-like_NAD/FAD-binding_dom"/>
</dbReference>
<comment type="caution">
    <text evidence="1">The sequence shown here is derived from an EMBL/GenBank/DDBJ whole genome shotgun (WGS) entry which is preliminary data.</text>
</comment>
<organism evidence="1 2">
    <name type="scientific">Pseudomonas syringae pv. spinaceae</name>
    <dbReference type="NCBI Taxonomy" id="264459"/>
    <lineage>
        <taxon>Bacteria</taxon>
        <taxon>Pseudomonadati</taxon>
        <taxon>Pseudomonadota</taxon>
        <taxon>Gammaproteobacteria</taxon>
        <taxon>Pseudomonadales</taxon>
        <taxon>Pseudomonadaceae</taxon>
        <taxon>Pseudomonas</taxon>
        <taxon>Pseudomonas syringae</taxon>
    </lineage>
</organism>
<dbReference type="Gene3D" id="1.25.40.10">
    <property type="entry name" value="Tetratricopeptide repeat domain"/>
    <property type="match status" value="2"/>
</dbReference>
<dbReference type="SUPFAM" id="SSF48452">
    <property type="entry name" value="TPR-like"/>
    <property type="match status" value="1"/>
</dbReference>
<dbReference type="Gene3D" id="3.40.50.1220">
    <property type="entry name" value="TPP-binding domain"/>
    <property type="match status" value="1"/>
</dbReference>
<dbReference type="SUPFAM" id="SSF52467">
    <property type="entry name" value="DHS-like NAD/FAD-binding domain"/>
    <property type="match status" value="1"/>
</dbReference>
<dbReference type="PATRIC" id="fig|264459.3.peg.5948"/>
<name>A0A0Q0HQF7_PSESX</name>
<dbReference type="InterPro" id="IPR019734">
    <property type="entry name" value="TPR_rpt"/>
</dbReference>
<evidence type="ECO:0000313" key="1">
    <source>
        <dbReference type="EMBL" id="KPY91147.1"/>
    </source>
</evidence>
<dbReference type="PANTHER" id="PTHR26312:SF87">
    <property type="entry name" value="TETRATRICOPEPTIDE REPEAT PROTEIN 5"/>
    <property type="match status" value="1"/>
</dbReference>
<dbReference type="InterPro" id="IPR011990">
    <property type="entry name" value="TPR-like_helical_dom_sf"/>
</dbReference>
<proteinExistence type="predicted"/>
<dbReference type="PANTHER" id="PTHR26312">
    <property type="entry name" value="TETRATRICOPEPTIDE REPEAT PROTEIN 5"/>
    <property type="match status" value="1"/>
</dbReference>
<dbReference type="AlphaFoldDB" id="A0A0Q0HQF7"/>